<sequence length="81" mass="9065">ASALQRRGRAGRVQTGVCFHLISDEQYSNFSTHARPEMLRVALDNLCLQLLKMNVCNPQTWLSGTLSPPSTVRGLYEDVFV</sequence>
<dbReference type="eggNOG" id="KOG0920">
    <property type="taxonomic scope" value="Eukaryota"/>
</dbReference>
<evidence type="ECO:0000313" key="1">
    <source>
        <dbReference type="EMBL" id="KNC72209.1"/>
    </source>
</evidence>
<dbReference type="RefSeq" id="XP_014146111.1">
    <property type="nucleotide sequence ID" value="XM_014290636.1"/>
</dbReference>
<reference evidence="1 2" key="1">
    <citation type="submission" date="2011-02" db="EMBL/GenBank/DDBJ databases">
        <title>The Genome Sequence of Sphaeroforma arctica JP610.</title>
        <authorList>
            <consortium name="The Broad Institute Genome Sequencing Platform"/>
            <person name="Russ C."/>
            <person name="Cuomo C."/>
            <person name="Young S.K."/>
            <person name="Zeng Q."/>
            <person name="Gargeya S."/>
            <person name="Alvarado L."/>
            <person name="Berlin A."/>
            <person name="Chapman S.B."/>
            <person name="Chen Z."/>
            <person name="Freedman E."/>
            <person name="Gellesch M."/>
            <person name="Goldberg J."/>
            <person name="Griggs A."/>
            <person name="Gujja S."/>
            <person name="Heilman E."/>
            <person name="Heiman D."/>
            <person name="Howarth C."/>
            <person name="Mehta T."/>
            <person name="Neiman D."/>
            <person name="Pearson M."/>
            <person name="Roberts A."/>
            <person name="Saif S."/>
            <person name="Shea T."/>
            <person name="Shenoy N."/>
            <person name="Sisk P."/>
            <person name="Stolte C."/>
            <person name="Sykes S."/>
            <person name="White J."/>
            <person name="Yandava C."/>
            <person name="Burger G."/>
            <person name="Gray M.W."/>
            <person name="Holland P.W.H."/>
            <person name="King N."/>
            <person name="Lang F.B.F."/>
            <person name="Roger A.J."/>
            <person name="Ruiz-Trillo I."/>
            <person name="Haas B."/>
            <person name="Nusbaum C."/>
            <person name="Birren B."/>
        </authorList>
    </citation>
    <scope>NUCLEOTIDE SEQUENCE [LARGE SCALE GENOMIC DNA]</scope>
    <source>
        <strain evidence="1 2">JP610</strain>
    </source>
</reference>
<dbReference type="GO" id="GO:0004386">
    <property type="term" value="F:helicase activity"/>
    <property type="evidence" value="ECO:0007669"/>
    <property type="project" value="TreeGrafter"/>
</dbReference>
<dbReference type="PANTHER" id="PTHR18934">
    <property type="entry name" value="ATP-DEPENDENT RNA HELICASE"/>
    <property type="match status" value="1"/>
</dbReference>
<dbReference type="GeneID" id="25915744"/>
<dbReference type="Proteomes" id="UP000054560">
    <property type="component" value="Unassembled WGS sequence"/>
</dbReference>
<dbReference type="SUPFAM" id="SSF52540">
    <property type="entry name" value="P-loop containing nucleoside triphosphate hydrolases"/>
    <property type="match status" value="1"/>
</dbReference>
<dbReference type="OrthoDB" id="1699542at2759"/>
<feature type="non-terminal residue" evidence="1">
    <location>
        <position position="1"/>
    </location>
</feature>
<gene>
    <name evidence="1" type="ORF">SARC_15240</name>
</gene>
<name>A0A0L0F6F0_9EUKA</name>
<dbReference type="PANTHER" id="PTHR18934:SF145">
    <property type="entry name" value="ATP-DEPENDENT RNA HELICASE DHX57-RELATED"/>
    <property type="match status" value="1"/>
</dbReference>
<dbReference type="InterPro" id="IPR027417">
    <property type="entry name" value="P-loop_NTPase"/>
</dbReference>
<accession>A0A0L0F6F0</accession>
<dbReference type="AlphaFoldDB" id="A0A0L0F6F0"/>
<evidence type="ECO:0000313" key="2">
    <source>
        <dbReference type="Proteomes" id="UP000054560"/>
    </source>
</evidence>
<dbReference type="STRING" id="667725.A0A0L0F6F0"/>
<dbReference type="EMBL" id="KQ247404">
    <property type="protein sequence ID" value="KNC72209.1"/>
    <property type="molecule type" value="Genomic_DNA"/>
</dbReference>
<organism evidence="1 2">
    <name type="scientific">Sphaeroforma arctica JP610</name>
    <dbReference type="NCBI Taxonomy" id="667725"/>
    <lineage>
        <taxon>Eukaryota</taxon>
        <taxon>Ichthyosporea</taxon>
        <taxon>Ichthyophonida</taxon>
        <taxon>Sphaeroforma</taxon>
    </lineage>
</organism>
<dbReference type="Gene3D" id="3.40.50.300">
    <property type="entry name" value="P-loop containing nucleotide triphosphate hydrolases"/>
    <property type="match status" value="1"/>
</dbReference>
<protein>
    <recommendedName>
        <fullName evidence="3">Helicase C-terminal domain-containing protein</fullName>
    </recommendedName>
</protein>
<proteinExistence type="predicted"/>
<evidence type="ECO:0008006" key="3">
    <source>
        <dbReference type="Google" id="ProtNLM"/>
    </source>
</evidence>
<keyword evidence="2" id="KW-1185">Reference proteome</keyword>
<dbReference type="GO" id="GO:0003723">
    <property type="term" value="F:RNA binding"/>
    <property type="evidence" value="ECO:0007669"/>
    <property type="project" value="TreeGrafter"/>
</dbReference>